<dbReference type="Pfam" id="PF02622">
    <property type="entry name" value="DUF179"/>
    <property type="match status" value="1"/>
</dbReference>
<evidence type="ECO:0000313" key="3">
    <source>
        <dbReference type="Proteomes" id="UP000823862"/>
    </source>
</evidence>
<reference evidence="2" key="1">
    <citation type="journal article" date="2021" name="PeerJ">
        <title>Extensive microbial diversity within the chicken gut microbiome revealed by metagenomics and culture.</title>
        <authorList>
            <person name="Gilroy R."/>
            <person name="Ravi A."/>
            <person name="Getino M."/>
            <person name="Pursley I."/>
            <person name="Horton D.L."/>
            <person name="Alikhan N.F."/>
            <person name="Baker D."/>
            <person name="Gharbi K."/>
            <person name="Hall N."/>
            <person name="Watson M."/>
            <person name="Adriaenssens E.M."/>
            <person name="Foster-Nyarko E."/>
            <person name="Jarju S."/>
            <person name="Secka A."/>
            <person name="Antonio M."/>
            <person name="Oren A."/>
            <person name="Chaudhuri R.R."/>
            <person name="La Ragione R."/>
            <person name="Hildebrand F."/>
            <person name="Pallen M.J."/>
        </authorList>
    </citation>
    <scope>NUCLEOTIDE SEQUENCE</scope>
    <source>
        <strain evidence="2">ChiHjej12B11-9795</strain>
    </source>
</reference>
<dbReference type="AlphaFoldDB" id="A0A9D2HUC7"/>
<comment type="caution">
    <text evidence="2">The sequence shown here is derived from an EMBL/GenBank/DDBJ whole genome shotgun (WGS) entry which is preliminary data.</text>
</comment>
<gene>
    <name evidence="2" type="ORF">H9950_04515</name>
</gene>
<reference evidence="2" key="2">
    <citation type="submission" date="2021-04" db="EMBL/GenBank/DDBJ databases">
        <authorList>
            <person name="Gilroy R."/>
        </authorList>
    </citation>
    <scope>NUCLEOTIDE SEQUENCE</scope>
    <source>
        <strain evidence="2">ChiHjej12B11-9795</strain>
    </source>
</reference>
<proteinExistence type="inferred from homology"/>
<comment type="similarity">
    <text evidence="1">Belongs to the UPF0301 (AlgH) family.</text>
</comment>
<accession>A0A9D2HUC7</accession>
<dbReference type="Gene3D" id="3.40.1740.10">
    <property type="entry name" value="VC0467-like"/>
    <property type="match status" value="1"/>
</dbReference>
<dbReference type="EMBL" id="DWZI01000027">
    <property type="protein sequence ID" value="HJA85449.1"/>
    <property type="molecule type" value="Genomic_DNA"/>
</dbReference>
<dbReference type="SUPFAM" id="SSF143456">
    <property type="entry name" value="VC0467-like"/>
    <property type="match status" value="1"/>
</dbReference>
<evidence type="ECO:0000256" key="1">
    <source>
        <dbReference type="ARBA" id="ARBA00009600"/>
    </source>
</evidence>
<dbReference type="PANTHER" id="PTHR30327:SF1">
    <property type="entry name" value="UPF0301 PROTEIN YQGE"/>
    <property type="match status" value="1"/>
</dbReference>
<dbReference type="Proteomes" id="UP000823862">
    <property type="component" value="Unassembled WGS sequence"/>
</dbReference>
<protein>
    <submittedName>
        <fullName evidence="2">YqgE/AlgH family protein</fullName>
    </submittedName>
</protein>
<sequence length="196" mass="22274">MNINQDLFRIETNHRMPEQGDVLISEPFLQDHFFGRSVVLLVEYSGSGAMGLVLNKSLPLCLNEILTGFEDCCRIPVCRGGPLSMDTLFYLHTLKGVQGALAIGKNLFLNGDFDTIRDYIMQGNPIKGKLRFFLGYSGWNERQLCDEVKDNTWMVGYGGATTVMNDDVTGFWENELSKLGYKYRLWSRFPQIPILN</sequence>
<name>A0A9D2HUC7_9BACE</name>
<dbReference type="GO" id="GO:0005829">
    <property type="term" value="C:cytosol"/>
    <property type="evidence" value="ECO:0007669"/>
    <property type="project" value="TreeGrafter"/>
</dbReference>
<organism evidence="2 3">
    <name type="scientific">Candidatus Bacteroides avicola</name>
    <dbReference type="NCBI Taxonomy" id="2838468"/>
    <lineage>
        <taxon>Bacteria</taxon>
        <taxon>Pseudomonadati</taxon>
        <taxon>Bacteroidota</taxon>
        <taxon>Bacteroidia</taxon>
        <taxon>Bacteroidales</taxon>
        <taxon>Bacteroidaceae</taxon>
        <taxon>Bacteroides</taxon>
    </lineage>
</organism>
<dbReference type="InterPro" id="IPR003774">
    <property type="entry name" value="AlgH-like"/>
</dbReference>
<evidence type="ECO:0000313" key="2">
    <source>
        <dbReference type="EMBL" id="HJA85449.1"/>
    </source>
</evidence>
<dbReference type="PANTHER" id="PTHR30327">
    <property type="entry name" value="UNCHARACTERIZED PROTEIN YQGE"/>
    <property type="match status" value="1"/>
</dbReference>